<dbReference type="EMBL" id="AAFI02000163">
    <property type="protein sequence ID" value="EDR41038.1"/>
    <property type="molecule type" value="Genomic_DNA"/>
</dbReference>
<evidence type="ECO:0000256" key="2">
    <source>
        <dbReference type="ARBA" id="ARBA00022553"/>
    </source>
</evidence>
<evidence type="ECO:0000256" key="1">
    <source>
        <dbReference type="ARBA" id="ARBA00022450"/>
    </source>
</evidence>
<evidence type="ECO:0000313" key="5">
    <source>
        <dbReference type="Proteomes" id="UP000002195"/>
    </source>
</evidence>
<dbReference type="VEuPathDB" id="AmoebaDB:DDB_G0295479"/>
<dbReference type="RefSeq" id="XP_001733034.1">
    <property type="nucleotide sequence ID" value="XM_001732982.1"/>
</dbReference>
<dbReference type="AlphaFoldDB" id="B0G171"/>
<dbReference type="GO" id="GO:0016740">
    <property type="term" value="F:transferase activity"/>
    <property type="evidence" value="ECO:0007669"/>
    <property type="project" value="UniProtKB-KW"/>
</dbReference>
<proteinExistence type="predicted"/>
<dbReference type="GeneID" id="8627662"/>
<dbReference type="PANTHER" id="PTHR45681:SF5">
    <property type="entry name" value="POLYKETIDE SYNTHASE 27-RELATED"/>
    <property type="match status" value="1"/>
</dbReference>
<dbReference type="HOGENOM" id="CLU_1513277_0_0_1"/>
<evidence type="ECO:0000313" key="4">
    <source>
        <dbReference type="EMBL" id="EDR41038.1"/>
    </source>
</evidence>
<protein>
    <submittedName>
        <fullName evidence="4">Beta-ketoacyl synthase family protein</fullName>
    </submittedName>
</protein>
<dbReference type="Proteomes" id="UP000002195">
    <property type="component" value="Unassembled WGS sequence"/>
</dbReference>
<keyword evidence="5" id="KW-1185">Reference proteome</keyword>
<dbReference type="KEGG" id="ddi:DDB_G0295479"/>
<evidence type="ECO:0000256" key="3">
    <source>
        <dbReference type="ARBA" id="ARBA00022679"/>
    </source>
</evidence>
<comment type="caution">
    <text evidence="4">The sequence shown here is derived from an EMBL/GenBank/DDBJ whole genome shotgun (WGS) entry which is preliminary data.</text>
</comment>
<dbReference type="PaxDb" id="44689-DDB0235228"/>
<dbReference type="InParanoid" id="B0G171"/>
<name>B0G171_DICDI</name>
<accession>B0G171</accession>
<gene>
    <name evidence="4" type="ORF">DDB_G0295479</name>
</gene>
<reference evidence="4 5" key="1">
    <citation type="journal article" date="2005" name="Nature">
        <title>The genome of the social amoeba Dictyostelium discoideum.</title>
        <authorList>
            <consortium name="The Dictyostelium discoideum Sequencing Consortium"/>
            <person name="Eichinger L."/>
            <person name="Pachebat J.A."/>
            <person name="Glockner G."/>
            <person name="Rajandream M.A."/>
            <person name="Sucgang R."/>
            <person name="Berriman M."/>
            <person name="Song J."/>
            <person name="Olsen R."/>
            <person name="Szafranski K."/>
            <person name="Xu Q."/>
            <person name="Tunggal B."/>
            <person name="Kummerfeld S."/>
            <person name="Madera M."/>
            <person name="Konfortov B.A."/>
            <person name="Rivero F."/>
            <person name="Bankier A.T."/>
            <person name="Lehmann R."/>
            <person name="Hamlin N."/>
            <person name="Davies R."/>
            <person name="Gaudet P."/>
            <person name="Fey P."/>
            <person name="Pilcher K."/>
            <person name="Chen G."/>
            <person name="Saunders D."/>
            <person name="Sodergren E."/>
            <person name="Davis P."/>
            <person name="Kerhornou A."/>
            <person name="Nie X."/>
            <person name="Hall N."/>
            <person name="Anjard C."/>
            <person name="Hemphill L."/>
            <person name="Bason N."/>
            <person name="Farbrother P."/>
            <person name="Desany B."/>
            <person name="Just E."/>
            <person name="Morio T."/>
            <person name="Rost R."/>
            <person name="Churcher C."/>
            <person name="Cooper J."/>
            <person name="Haydock S."/>
            <person name="van Driessche N."/>
            <person name="Cronin A."/>
            <person name="Goodhead I."/>
            <person name="Muzny D."/>
            <person name="Mourier T."/>
            <person name="Pain A."/>
            <person name="Lu M."/>
            <person name="Harper D."/>
            <person name="Lindsay R."/>
            <person name="Hauser H."/>
            <person name="James K."/>
            <person name="Quiles M."/>
            <person name="Madan Babu M."/>
            <person name="Saito T."/>
            <person name="Buchrieser C."/>
            <person name="Wardroper A."/>
            <person name="Felder M."/>
            <person name="Thangavelu M."/>
            <person name="Johnson D."/>
            <person name="Knights A."/>
            <person name="Loulseged H."/>
            <person name="Mungall K."/>
            <person name="Oliver K."/>
            <person name="Price C."/>
            <person name="Quail M.A."/>
            <person name="Urushihara H."/>
            <person name="Hernandez J."/>
            <person name="Rabbinowitsch E."/>
            <person name="Steffen D."/>
            <person name="Sanders M."/>
            <person name="Ma J."/>
            <person name="Kohara Y."/>
            <person name="Sharp S."/>
            <person name="Simmonds M."/>
            <person name="Spiegler S."/>
            <person name="Tivey A."/>
            <person name="Sugano S."/>
            <person name="White B."/>
            <person name="Walker D."/>
            <person name="Woodward J."/>
            <person name="Winckler T."/>
            <person name="Tanaka Y."/>
            <person name="Shaulsky G."/>
            <person name="Schleicher M."/>
            <person name="Weinstock G."/>
            <person name="Rosenthal A."/>
            <person name="Cox E.C."/>
            <person name="Chisholm R.L."/>
            <person name="Gibbs R."/>
            <person name="Loomis W.F."/>
            <person name="Platzer M."/>
            <person name="Kay R.R."/>
            <person name="Williams J."/>
            <person name="Dear P.H."/>
            <person name="Noegel A.A."/>
            <person name="Barrell B."/>
            <person name="Kuspa A."/>
        </authorList>
    </citation>
    <scope>NUCLEOTIDE SEQUENCE [LARGE SCALE GENOMIC DNA]</scope>
    <source>
        <strain evidence="4 5">AX4</strain>
    </source>
</reference>
<dbReference type="InterPro" id="IPR050444">
    <property type="entry name" value="Polyketide_Synthase"/>
</dbReference>
<keyword evidence="1" id="KW-0596">Phosphopantetheine</keyword>
<keyword evidence="3" id="KW-0808">Transferase</keyword>
<dbReference type="PANTHER" id="PTHR45681">
    <property type="entry name" value="POLYKETIDE SYNTHASE 44-RELATED"/>
    <property type="match status" value="1"/>
</dbReference>
<dbReference type="dictyBase" id="DDB_G0295479"/>
<keyword evidence="2" id="KW-0597">Phosphoprotein</keyword>
<organism evidence="4 5">
    <name type="scientific">Dictyostelium discoideum</name>
    <name type="common">Social amoeba</name>
    <dbReference type="NCBI Taxonomy" id="44689"/>
    <lineage>
        <taxon>Eukaryota</taxon>
        <taxon>Amoebozoa</taxon>
        <taxon>Evosea</taxon>
        <taxon>Eumycetozoa</taxon>
        <taxon>Dictyostelia</taxon>
        <taxon>Dictyosteliales</taxon>
        <taxon>Dictyosteliaceae</taxon>
        <taxon>Dictyostelium</taxon>
    </lineage>
</organism>
<sequence length="178" mass="20656">MFKNKLFLQNINFKEPNPLINFKEWALKVVTEPITFNENKTTVISNVCLVLSEFKDKCFKNDESSDNACDQMDIDSKTNEKKKFLIPLSCNSLQQTSIESLVRVWNNLEYINTNQSKACQIEFLDILINRNISVNDSTDFFLKVFNSTSFKSNNNNNNNNNKNNNNSNIYEINAILKF</sequence>